<dbReference type="PANTHER" id="PTHR45566:SF1">
    <property type="entry name" value="HTH-TYPE TRANSCRIPTIONAL REGULATOR YHJB-RELATED"/>
    <property type="match status" value="1"/>
</dbReference>
<dbReference type="Gene3D" id="1.10.10.10">
    <property type="entry name" value="Winged helix-like DNA-binding domain superfamily/Winged helix DNA-binding domain"/>
    <property type="match status" value="1"/>
</dbReference>
<dbReference type="InterPro" id="IPR051015">
    <property type="entry name" value="EvgA-like"/>
</dbReference>
<sequence>MVFLRPSHPRVPWSCRVVRRFRRGVRPAPRSGVFSLVRGVFGPIRGLPPPTFAVARRRGGRRGRQLPEVDGMDSGSANEAGAGHWRVAVVEDHLLQRRGLVSVLRAQRGVRVVHEGESLPDLVGWLAAGSAASAPDLLALDLHVDRGLSVDPDVVRGLVRDGIKVLVVSEMTSLPLVRQVLRAGATGVVSKRDSIADVVAATRTVLGGGRWMTRELGEFLAREGDRPALSDQEERALVLYASGSTIDQVATALGVKRETAKTYVDRVKSKYAAAGRPLRTKVDLARTALADGYLD</sequence>
<evidence type="ECO:0000256" key="2">
    <source>
        <dbReference type="PROSITE-ProRule" id="PRU00169"/>
    </source>
</evidence>
<organism evidence="5 6">
    <name type="scientific">Nocardioides marmoriginsengisoli</name>
    <dbReference type="NCBI Taxonomy" id="661483"/>
    <lineage>
        <taxon>Bacteria</taxon>
        <taxon>Bacillati</taxon>
        <taxon>Actinomycetota</taxon>
        <taxon>Actinomycetes</taxon>
        <taxon>Propionibacteriales</taxon>
        <taxon>Nocardioidaceae</taxon>
        <taxon>Nocardioides</taxon>
    </lineage>
</organism>
<gene>
    <name evidence="5" type="ORF">EFK50_16905</name>
</gene>
<dbReference type="InterPro" id="IPR016032">
    <property type="entry name" value="Sig_transdc_resp-reg_C-effctor"/>
</dbReference>
<dbReference type="GO" id="GO:0000160">
    <property type="term" value="P:phosphorelay signal transduction system"/>
    <property type="evidence" value="ECO:0007669"/>
    <property type="project" value="InterPro"/>
</dbReference>
<dbReference type="Pfam" id="PF00072">
    <property type="entry name" value="Response_reg"/>
    <property type="match status" value="1"/>
</dbReference>
<feature type="modified residue" description="4-aspartylphosphate" evidence="2">
    <location>
        <position position="141"/>
    </location>
</feature>
<dbReference type="EMBL" id="RJSE01000008">
    <property type="protein sequence ID" value="RNL61061.1"/>
    <property type="molecule type" value="Genomic_DNA"/>
</dbReference>
<dbReference type="SMART" id="SM00448">
    <property type="entry name" value="REC"/>
    <property type="match status" value="1"/>
</dbReference>
<dbReference type="AlphaFoldDB" id="A0A3N0CCU3"/>
<dbReference type="InterPro" id="IPR011006">
    <property type="entry name" value="CheY-like_superfamily"/>
</dbReference>
<dbReference type="PANTHER" id="PTHR45566">
    <property type="entry name" value="HTH-TYPE TRANSCRIPTIONAL REGULATOR YHJB-RELATED"/>
    <property type="match status" value="1"/>
</dbReference>
<proteinExistence type="predicted"/>
<evidence type="ECO:0000313" key="5">
    <source>
        <dbReference type="EMBL" id="RNL61061.1"/>
    </source>
</evidence>
<evidence type="ECO:0000313" key="6">
    <source>
        <dbReference type="Proteomes" id="UP000267128"/>
    </source>
</evidence>
<dbReference type="InterPro" id="IPR036388">
    <property type="entry name" value="WH-like_DNA-bd_sf"/>
</dbReference>
<dbReference type="SUPFAM" id="SSF52172">
    <property type="entry name" value="CheY-like"/>
    <property type="match status" value="1"/>
</dbReference>
<keyword evidence="1 5" id="KW-0238">DNA-binding</keyword>
<comment type="caution">
    <text evidence="5">The sequence shown here is derived from an EMBL/GenBank/DDBJ whole genome shotgun (WGS) entry which is preliminary data.</text>
</comment>
<evidence type="ECO:0000256" key="3">
    <source>
        <dbReference type="SAM" id="MobiDB-lite"/>
    </source>
</evidence>
<reference evidence="5 6" key="1">
    <citation type="submission" date="2018-11" db="EMBL/GenBank/DDBJ databases">
        <authorList>
            <person name="Li F."/>
        </authorList>
    </citation>
    <scope>NUCLEOTIDE SEQUENCE [LARGE SCALE GENOMIC DNA]</scope>
    <source>
        <strain evidence="5 6">Gsoil 097</strain>
    </source>
</reference>
<dbReference type="OrthoDB" id="3171335at2"/>
<dbReference type="SUPFAM" id="SSF46894">
    <property type="entry name" value="C-terminal effector domain of the bipartite response regulators"/>
    <property type="match status" value="1"/>
</dbReference>
<evidence type="ECO:0000259" key="4">
    <source>
        <dbReference type="PROSITE" id="PS50110"/>
    </source>
</evidence>
<dbReference type="GO" id="GO:0006355">
    <property type="term" value="P:regulation of DNA-templated transcription"/>
    <property type="evidence" value="ECO:0007669"/>
    <property type="project" value="InterPro"/>
</dbReference>
<dbReference type="Gene3D" id="3.40.50.2300">
    <property type="match status" value="1"/>
</dbReference>
<name>A0A3N0CCU3_9ACTN</name>
<keyword evidence="6" id="KW-1185">Reference proteome</keyword>
<feature type="region of interest" description="Disordered" evidence="3">
    <location>
        <begin position="57"/>
        <end position="78"/>
    </location>
</feature>
<dbReference type="GO" id="GO:0003677">
    <property type="term" value="F:DNA binding"/>
    <property type="evidence" value="ECO:0007669"/>
    <property type="project" value="UniProtKB-KW"/>
</dbReference>
<dbReference type="Proteomes" id="UP000267128">
    <property type="component" value="Unassembled WGS sequence"/>
</dbReference>
<dbReference type="InterPro" id="IPR001789">
    <property type="entry name" value="Sig_transdc_resp-reg_receiver"/>
</dbReference>
<accession>A0A3N0CCU3</accession>
<feature type="domain" description="Response regulatory" evidence="4">
    <location>
        <begin position="86"/>
        <end position="206"/>
    </location>
</feature>
<keyword evidence="2" id="KW-0597">Phosphoprotein</keyword>
<evidence type="ECO:0000256" key="1">
    <source>
        <dbReference type="ARBA" id="ARBA00023125"/>
    </source>
</evidence>
<dbReference type="PROSITE" id="PS50110">
    <property type="entry name" value="RESPONSE_REGULATORY"/>
    <property type="match status" value="1"/>
</dbReference>
<protein>
    <submittedName>
        <fullName evidence="5">DNA-binding response regulator</fullName>
    </submittedName>
</protein>